<dbReference type="PANTHER" id="PTHR22799">
    <property type="entry name" value="TETRANECTIN-RELATED"/>
    <property type="match status" value="1"/>
</dbReference>
<dbReference type="Proteomes" id="UP000762676">
    <property type="component" value="Unassembled WGS sequence"/>
</dbReference>
<accession>A0AAV4EME2</accession>
<proteinExistence type="predicted"/>
<name>A0AAV4EME2_9GAST</name>
<dbReference type="PROSITE" id="PS00615">
    <property type="entry name" value="C_TYPE_LECTIN_1"/>
    <property type="match status" value="1"/>
</dbReference>
<dbReference type="InterPro" id="IPR016186">
    <property type="entry name" value="C-type_lectin-like/link_sf"/>
</dbReference>
<keyword evidence="5" id="KW-1185">Reference proteome</keyword>
<keyword evidence="1" id="KW-0430">Lectin</keyword>
<comment type="caution">
    <text evidence="4">The sequence shown here is derived from an EMBL/GenBank/DDBJ whole genome shotgun (WGS) entry which is preliminary data.</text>
</comment>
<evidence type="ECO:0000313" key="5">
    <source>
        <dbReference type="Proteomes" id="UP000762676"/>
    </source>
</evidence>
<keyword evidence="2" id="KW-1015">Disulfide bond</keyword>
<protein>
    <submittedName>
        <fullName evidence="4">C-type lectin 37Da</fullName>
    </submittedName>
</protein>
<sequence>MPKEKATKTNKLIYPFHGGYLLELEDNKERDITYSFAKSVGGNDRFGLGGNDVAEEGTWVYYNSAKPVPKAVTWLPGEPNDAGGNEDCMVFWMSKGGLNDIPCGYNNIKYICEIPLGCDP</sequence>
<organism evidence="4 5">
    <name type="scientific">Elysia marginata</name>
    <dbReference type="NCBI Taxonomy" id="1093978"/>
    <lineage>
        <taxon>Eukaryota</taxon>
        <taxon>Metazoa</taxon>
        <taxon>Spiralia</taxon>
        <taxon>Lophotrochozoa</taxon>
        <taxon>Mollusca</taxon>
        <taxon>Gastropoda</taxon>
        <taxon>Heterobranchia</taxon>
        <taxon>Euthyneura</taxon>
        <taxon>Panpulmonata</taxon>
        <taxon>Sacoglossa</taxon>
        <taxon>Placobranchoidea</taxon>
        <taxon>Plakobranchidae</taxon>
        <taxon>Elysia</taxon>
    </lineage>
</organism>
<dbReference type="InterPro" id="IPR001304">
    <property type="entry name" value="C-type_lectin-like"/>
</dbReference>
<dbReference type="Gene3D" id="3.10.100.10">
    <property type="entry name" value="Mannose-Binding Protein A, subunit A"/>
    <property type="match status" value="1"/>
</dbReference>
<dbReference type="PROSITE" id="PS50041">
    <property type="entry name" value="C_TYPE_LECTIN_2"/>
    <property type="match status" value="1"/>
</dbReference>
<dbReference type="InterPro" id="IPR016187">
    <property type="entry name" value="CTDL_fold"/>
</dbReference>
<dbReference type="InterPro" id="IPR018378">
    <property type="entry name" value="C-type_lectin_CS"/>
</dbReference>
<reference evidence="4 5" key="1">
    <citation type="journal article" date="2021" name="Elife">
        <title>Chloroplast acquisition without the gene transfer in kleptoplastic sea slugs, Plakobranchus ocellatus.</title>
        <authorList>
            <person name="Maeda T."/>
            <person name="Takahashi S."/>
            <person name="Yoshida T."/>
            <person name="Shimamura S."/>
            <person name="Takaki Y."/>
            <person name="Nagai Y."/>
            <person name="Toyoda A."/>
            <person name="Suzuki Y."/>
            <person name="Arimoto A."/>
            <person name="Ishii H."/>
            <person name="Satoh N."/>
            <person name="Nishiyama T."/>
            <person name="Hasebe M."/>
            <person name="Maruyama T."/>
            <person name="Minagawa J."/>
            <person name="Obokata J."/>
            <person name="Shigenobu S."/>
        </authorList>
    </citation>
    <scope>NUCLEOTIDE SEQUENCE [LARGE SCALE GENOMIC DNA]</scope>
</reference>
<dbReference type="SUPFAM" id="SSF56436">
    <property type="entry name" value="C-type lectin-like"/>
    <property type="match status" value="1"/>
</dbReference>
<gene>
    <name evidence="4" type="ORF">ElyMa_005451600</name>
</gene>
<evidence type="ECO:0000313" key="4">
    <source>
        <dbReference type="EMBL" id="GFR62258.1"/>
    </source>
</evidence>
<evidence type="ECO:0000256" key="1">
    <source>
        <dbReference type="ARBA" id="ARBA00022734"/>
    </source>
</evidence>
<evidence type="ECO:0000256" key="2">
    <source>
        <dbReference type="ARBA" id="ARBA00023157"/>
    </source>
</evidence>
<dbReference type="PANTHER" id="PTHR22799:SF6">
    <property type="entry name" value="C-TYPE LECTIN DOMAIN FAMILY 4 MEMBER M-LIKE"/>
    <property type="match status" value="1"/>
</dbReference>
<dbReference type="AlphaFoldDB" id="A0AAV4EME2"/>
<feature type="domain" description="C-type lectin" evidence="3">
    <location>
        <begin position="18"/>
        <end position="103"/>
    </location>
</feature>
<evidence type="ECO:0000259" key="3">
    <source>
        <dbReference type="PROSITE" id="PS50041"/>
    </source>
</evidence>
<dbReference type="InterPro" id="IPR051663">
    <property type="entry name" value="CLec_Tetranectin-domain"/>
</dbReference>
<dbReference type="EMBL" id="BMAT01010876">
    <property type="protein sequence ID" value="GFR62258.1"/>
    <property type="molecule type" value="Genomic_DNA"/>
</dbReference>
<dbReference type="GO" id="GO:0030246">
    <property type="term" value="F:carbohydrate binding"/>
    <property type="evidence" value="ECO:0007669"/>
    <property type="project" value="UniProtKB-KW"/>
</dbReference>
<dbReference type="Pfam" id="PF00059">
    <property type="entry name" value="Lectin_C"/>
    <property type="match status" value="1"/>
</dbReference>